<accession>A0A318S8J2</accession>
<evidence type="ECO:0000313" key="2">
    <source>
        <dbReference type="Proteomes" id="UP000248326"/>
    </source>
</evidence>
<reference evidence="1 2" key="1">
    <citation type="submission" date="2018-06" db="EMBL/GenBank/DDBJ databases">
        <title>Genomic Encyclopedia of Type Strains, Phase IV (KMG-IV): sequencing the most valuable type-strain genomes for metagenomic binning, comparative biology and taxonomic classification.</title>
        <authorList>
            <person name="Goeker M."/>
        </authorList>
    </citation>
    <scope>NUCLEOTIDE SEQUENCE [LARGE SCALE GENOMIC DNA]</scope>
    <source>
        <strain evidence="1 2">DSM 18048</strain>
    </source>
</reference>
<gene>
    <name evidence="1" type="ORF">DES52_106131</name>
</gene>
<dbReference type="Proteomes" id="UP000248326">
    <property type="component" value="Unassembled WGS sequence"/>
</dbReference>
<protein>
    <recommendedName>
        <fullName evidence="3">Lipoprotein</fullName>
    </recommendedName>
</protein>
<dbReference type="EMBL" id="QJSX01000006">
    <property type="protein sequence ID" value="PYE54166.1"/>
    <property type="molecule type" value="Genomic_DNA"/>
</dbReference>
<proteinExistence type="predicted"/>
<keyword evidence="2" id="KW-1185">Reference proteome</keyword>
<evidence type="ECO:0008006" key="3">
    <source>
        <dbReference type="Google" id="ProtNLM"/>
    </source>
</evidence>
<organism evidence="1 2">
    <name type="scientific">Deinococcus yavapaiensis KR-236</name>
    <dbReference type="NCBI Taxonomy" id="694435"/>
    <lineage>
        <taxon>Bacteria</taxon>
        <taxon>Thermotogati</taxon>
        <taxon>Deinococcota</taxon>
        <taxon>Deinococci</taxon>
        <taxon>Deinococcales</taxon>
        <taxon>Deinococcaceae</taxon>
        <taxon>Deinococcus</taxon>
    </lineage>
</organism>
<dbReference type="AlphaFoldDB" id="A0A318S8J2"/>
<evidence type="ECO:0000313" key="1">
    <source>
        <dbReference type="EMBL" id="PYE54166.1"/>
    </source>
</evidence>
<sequence>MKWWMIGIAALVGCAPAPSGPPLLAVSTQVASAPSVACATARIGEDGELRWQGGPGQEDILRDAYTLSCEGLFVSLRDSTLYVKAGSLARAMALFDEDAFLGSYFADLSLRLDTPGELSVDDPDSTPEALAEKVNDVVVTVVQPNGERQVLLSRSTAARITYDPSKPVDVYFSAQQSPLAWERLTLNAAEGSITAFRVAAPPR</sequence>
<name>A0A318S8J2_9DEIO</name>
<comment type="caution">
    <text evidence="1">The sequence shown here is derived from an EMBL/GenBank/DDBJ whole genome shotgun (WGS) entry which is preliminary data.</text>
</comment>